<keyword evidence="3" id="KW-1185">Reference proteome</keyword>
<dbReference type="Proteomes" id="UP000054248">
    <property type="component" value="Unassembled WGS sequence"/>
</dbReference>
<dbReference type="HOGENOM" id="CLU_1760154_0_0_1"/>
<feature type="region of interest" description="Disordered" evidence="1">
    <location>
        <begin position="123"/>
        <end position="148"/>
    </location>
</feature>
<sequence>MRENAIAFISRFTFALRARCSALPAAAASVPPPLTPPNRSSPLTDEPVNLPSEPTPLLKSKIGNDDFREFQGYGVWLATQAQAPKLLHPIVYDFEPAVSDRGRRLMWPASRGMLRQHFVTGRRVSAPNRGSASNRKPAKIIQSWVPTH</sequence>
<evidence type="ECO:0000313" key="3">
    <source>
        <dbReference type="Proteomes" id="UP000054248"/>
    </source>
</evidence>
<protein>
    <submittedName>
        <fullName evidence="2">Uncharacterized protein</fullName>
    </submittedName>
</protein>
<reference evidence="2 3" key="1">
    <citation type="submission" date="2014-04" db="EMBL/GenBank/DDBJ databases">
        <authorList>
            <consortium name="DOE Joint Genome Institute"/>
            <person name="Kuo A."/>
            <person name="Girlanda M."/>
            <person name="Perotto S."/>
            <person name="Kohler A."/>
            <person name="Nagy L.G."/>
            <person name="Floudas D."/>
            <person name="Copeland A."/>
            <person name="Barry K.W."/>
            <person name="Cichocki N."/>
            <person name="Veneault-Fourrey C."/>
            <person name="LaButti K."/>
            <person name="Lindquist E.A."/>
            <person name="Lipzen A."/>
            <person name="Lundell T."/>
            <person name="Morin E."/>
            <person name="Murat C."/>
            <person name="Sun H."/>
            <person name="Tunlid A."/>
            <person name="Henrissat B."/>
            <person name="Grigoriev I.V."/>
            <person name="Hibbett D.S."/>
            <person name="Martin F."/>
            <person name="Nordberg H.P."/>
            <person name="Cantor M.N."/>
            <person name="Hua S.X."/>
        </authorList>
    </citation>
    <scope>NUCLEOTIDE SEQUENCE [LARGE SCALE GENOMIC DNA]</scope>
    <source>
        <strain evidence="2 3">MUT 4182</strain>
    </source>
</reference>
<name>A0A0C3QUQ7_9AGAM</name>
<reference evidence="3" key="2">
    <citation type="submission" date="2015-01" db="EMBL/GenBank/DDBJ databases">
        <title>Evolutionary Origins and Diversification of the Mycorrhizal Mutualists.</title>
        <authorList>
            <consortium name="DOE Joint Genome Institute"/>
            <consortium name="Mycorrhizal Genomics Consortium"/>
            <person name="Kohler A."/>
            <person name="Kuo A."/>
            <person name="Nagy L.G."/>
            <person name="Floudas D."/>
            <person name="Copeland A."/>
            <person name="Barry K.W."/>
            <person name="Cichocki N."/>
            <person name="Veneault-Fourrey C."/>
            <person name="LaButti K."/>
            <person name="Lindquist E.A."/>
            <person name="Lipzen A."/>
            <person name="Lundell T."/>
            <person name="Morin E."/>
            <person name="Murat C."/>
            <person name="Riley R."/>
            <person name="Ohm R."/>
            <person name="Sun H."/>
            <person name="Tunlid A."/>
            <person name="Henrissat B."/>
            <person name="Grigoriev I.V."/>
            <person name="Hibbett D.S."/>
            <person name="Martin F."/>
        </authorList>
    </citation>
    <scope>NUCLEOTIDE SEQUENCE [LARGE SCALE GENOMIC DNA]</scope>
    <source>
        <strain evidence="3">MUT 4182</strain>
    </source>
</reference>
<proteinExistence type="predicted"/>
<dbReference type="AlphaFoldDB" id="A0A0C3QUQ7"/>
<feature type="region of interest" description="Disordered" evidence="1">
    <location>
        <begin position="27"/>
        <end position="55"/>
    </location>
</feature>
<dbReference type="EMBL" id="KN822950">
    <property type="protein sequence ID" value="KIO33171.1"/>
    <property type="molecule type" value="Genomic_DNA"/>
</dbReference>
<gene>
    <name evidence="2" type="ORF">M407DRAFT_4153</name>
</gene>
<organism evidence="2 3">
    <name type="scientific">Tulasnella calospora MUT 4182</name>
    <dbReference type="NCBI Taxonomy" id="1051891"/>
    <lineage>
        <taxon>Eukaryota</taxon>
        <taxon>Fungi</taxon>
        <taxon>Dikarya</taxon>
        <taxon>Basidiomycota</taxon>
        <taxon>Agaricomycotina</taxon>
        <taxon>Agaricomycetes</taxon>
        <taxon>Cantharellales</taxon>
        <taxon>Tulasnellaceae</taxon>
        <taxon>Tulasnella</taxon>
    </lineage>
</organism>
<evidence type="ECO:0000313" key="2">
    <source>
        <dbReference type="EMBL" id="KIO33171.1"/>
    </source>
</evidence>
<accession>A0A0C3QUQ7</accession>
<evidence type="ECO:0000256" key="1">
    <source>
        <dbReference type="SAM" id="MobiDB-lite"/>
    </source>
</evidence>